<dbReference type="PROSITE" id="PS50089">
    <property type="entry name" value="ZF_RING_2"/>
    <property type="match status" value="1"/>
</dbReference>
<dbReference type="GO" id="GO:0061630">
    <property type="term" value="F:ubiquitin protein ligase activity"/>
    <property type="evidence" value="ECO:0007669"/>
    <property type="project" value="InterPro"/>
</dbReference>
<dbReference type="GO" id="GO:0000795">
    <property type="term" value="C:synaptonemal complex"/>
    <property type="evidence" value="ECO:0007669"/>
    <property type="project" value="InterPro"/>
</dbReference>
<evidence type="ECO:0000256" key="1">
    <source>
        <dbReference type="ARBA" id="ARBA00022723"/>
    </source>
</evidence>
<dbReference type="PROSITE" id="PS00518">
    <property type="entry name" value="ZF_RING_1"/>
    <property type="match status" value="1"/>
</dbReference>
<dbReference type="GO" id="GO:0007131">
    <property type="term" value="P:reciprocal meiotic recombination"/>
    <property type="evidence" value="ECO:0007669"/>
    <property type="project" value="InterPro"/>
</dbReference>
<gene>
    <name evidence="9" type="ORF">K489DRAFT_381370</name>
</gene>
<dbReference type="OrthoDB" id="441210at2759"/>
<dbReference type="RefSeq" id="XP_033458415.1">
    <property type="nucleotide sequence ID" value="XM_033605102.1"/>
</dbReference>
<keyword evidence="3" id="KW-0862">Zinc</keyword>
<evidence type="ECO:0000259" key="7">
    <source>
        <dbReference type="PROSITE" id="PS50089"/>
    </source>
</evidence>
<keyword evidence="1" id="KW-0479">Metal-binding</keyword>
<reference evidence="9" key="2">
    <citation type="submission" date="2020-04" db="EMBL/GenBank/DDBJ databases">
        <authorList>
            <consortium name="NCBI Genome Project"/>
        </authorList>
    </citation>
    <scope>NUCLEOTIDE SEQUENCE</scope>
    <source>
        <strain evidence="9">CBS 342.82</strain>
    </source>
</reference>
<dbReference type="GO" id="GO:0008270">
    <property type="term" value="F:zinc ion binding"/>
    <property type="evidence" value="ECO:0007669"/>
    <property type="project" value="UniProtKB-KW"/>
</dbReference>
<dbReference type="GeneID" id="54362902"/>
<organism evidence="9">
    <name type="scientific">Dissoconium aciculare CBS 342.82</name>
    <dbReference type="NCBI Taxonomy" id="1314786"/>
    <lineage>
        <taxon>Eukaryota</taxon>
        <taxon>Fungi</taxon>
        <taxon>Dikarya</taxon>
        <taxon>Ascomycota</taxon>
        <taxon>Pezizomycotina</taxon>
        <taxon>Dothideomycetes</taxon>
        <taxon>Dothideomycetidae</taxon>
        <taxon>Mycosphaerellales</taxon>
        <taxon>Dissoconiaceae</taxon>
        <taxon>Dissoconium</taxon>
    </lineage>
</organism>
<dbReference type="InterPro" id="IPR001841">
    <property type="entry name" value="Znf_RING"/>
</dbReference>
<dbReference type="InterPro" id="IPR017907">
    <property type="entry name" value="Znf_RING_CS"/>
</dbReference>
<feature type="domain" description="RING-type" evidence="7">
    <location>
        <begin position="12"/>
        <end position="53"/>
    </location>
</feature>
<protein>
    <recommendedName>
        <fullName evidence="7">RING-type domain-containing protein</fullName>
    </recommendedName>
</protein>
<reference evidence="9" key="1">
    <citation type="submission" date="2020-01" db="EMBL/GenBank/DDBJ databases">
        <authorList>
            <consortium name="DOE Joint Genome Institute"/>
            <person name="Haridas S."/>
            <person name="Albert R."/>
            <person name="Binder M."/>
            <person name="Bloem J."/>
            <person name="Labutti K."/>
            <person name="Salamov A."/>
            <person name="Andreopoulos B."/>
            <person name="Baker S.E."/>
            <person name="Barry K."/>
            <person name="Bills G."/>
            <person name="Bluhm B.H."/>
            <person name="Cannon C."/>
            <person name="Castanera R."/>
            <person name="Culley D.E."/>
            <person name="Daum C."/>
            <person name="Ezra D."/>
            <person name="Gonzalez J.B."/>
            <person name="Henrissat B."/>
            <person name="Kuo A."/>
            <person name="Liang C."/>
            <person name="Lipzen A."/>
            <person name="Lutzoni F."/>
            <person name="Magnuson J."/>
            <person name="Mondo S."/>
            <person name="Nolan M."/>
            <person name="Ohm R."/>
            <person name="Pangilinan J."/>
            <person name="Park H.-J."/>
            <person name="Ramirez L."/>
            <person name="Alfaro M."/>
            <person name="Sun H."/>
            <person name="Tritt A."/>
            <person name="Yoshinaga Y."/>
            <person name="Zwiers L.-H."/>
            <person name="Turgeon B.G."/>
            <person name="Goodwin S.B."/>
            <person name="Spatafora J.W."/>
            <person name="Crous P.W."/>
            <person name="Grigoriev I.V."/>
        </authorList>
    </citation>
    <scope>NUCLEOTIDE SEQUENCE</scope>
    <source>
        <strain evidence="9">CBS 342.82</strain>
    </source>
</reference>
<feature type="coiled-coil region" evidence="5">
    <location>
        <begin position="130"/>
        <end position="185"/>
    </location>
</feature>
<evidence type="ECO:0000256" key="6">
    <source>
        <dbReference type="SAM" id="MobiDB-lite"/>
    </source>
</evidence>
<reference evidence="9" key="3">
    <citation type="submission" date="2025-08" db="UniProtKB">
        <authorList>
            <consortium name="RefSeq"/>
        </authorList>
    </citation>
    <scope>IDENTIFICATION</scope>
    <source>
        <strain evidence="9">CBS 342.82</strain>
    </source>
</reference>
<evidence type="ECO:0000313" key="8">
    <source>
        <dbReference type="Proteomes" id="UP000504637"/>
    </source>
</evidence>
<dbReference type="PANTHER" id="PTHR14305">
    <property type="entry name" value="E3 UBIQUITIN-PROTEIN LIGASE CCNB1IP1"/>
    <property type="match status" value="1"/>
</dbReference>
<evidence type="ECO:0000256" key="5">
    <source>
        <dbReference type="SAM" id="Coils"/>
    </source>
</evidence>
<accession>A0A6J3M1K2</accession>
<dbReference type="PANTHER" id="PTHR14305:SF0">
    <property type="entry name" value="E3 UBIQUITIN-PROTEIN LIGASE CCNB1IP1"/>
    <property type="match status" value="1"/>
</dbReference>
<name>A0A6J3M1K2_9PEZI</name>
<dbReference type="AlphaFoldDB" id="A0A6J3M1K2"/>
<dbReference type="Gene3D" id="3.30.40.10">
    <property type="entry name" value="Zinc/RING finger domain, C3HC4 (zinc finger)"/>
    <property type="match status" value="1"/>
</dbReference>
<dbReference type="SUPFAM" id="SSF57850">
    <property type="entry name" value="RING/U-box"/>
    <property type="match status" value="1"/>
</dbReference>
<keyword evidence="5" id="KW-0175">Coiled coil</keyword>
<feature type="region of interest" description="Disordered" evidence="6">
    <location>
        <begin position="207"/>
        <end position="233"/>
    </location>
</feature>
<feature type="compositionally biased region" description="Basic and acidic residues" evidence="6">
    <location>
        <begin position="207"/>
        <end position="230"/>
    </location>
</feature>
<evidence type="ECO:0000256" key="3">
    <source>
        <dbReference type="ARBA" id="ARBA00022833"/>
    </source>
</evidence>
<feature type="region of interest" description="Disordered" evidence="6">
    <location>
        <begin position="328"/>
        <end position="352"/>
    </location>
</feature>
<feature type="region of interest" description="Disordered" evidence="6">
    <location>
        <begin position="245"/>
        <end position="270"/>
    </location>
</feature>
<proteinExistence type="predicted"/>
<keyword evidence="2 4" id="KW-0863">Zinc-finger</keyword>
<evidence type="ECO:0000256" key="2">
    <source>
        <dbReference type="ARBA" id="ARBA00022771"/>
    </source>
</evidence>
<evidence type="ECO:0000313" key="9">
    <source>
        <dbReference type="RefSeq" id="XP_033458415.1"/>
    </source>
</evidence>
<keyword evidence="8" id="KW-1185">Reference proteome</keyword>
<sequence>MEAILHCNDLKCRALCPDQAVVTTCCHVFCLSCADRLGLTAPRDGQRKCPACKATLDSPDDAVLASLNPTEDYKTSILSGLNPTIIMEIAGRGLGFWNYQMAQEITYQDYLAKSLTERYHDLSAHLDNTIKGADNEMKGLELKLRDAQEELFEMRQKHEKLIEAYKEKSKNQQQTQKLYQTLKQQQFAAGIELAADTDAGHVLHENGGGRRADSGSDTHLRNYHHDEQRPRAGASDIWPTISKAGGNRSGMESSHAMFNQGGSGARSRPMQPAYGNFSQSNMGQSVQGNDGLRRGTPLRGSFAAIQPTQFSNSISSFGVPGIRKTRLSQEPIAGRTRASVARQSQVPGMRMR</sequence>
<dbReference type="InterPro" id="IPR042448">
    <property type="entry name" value="CCNB1IP1"/>
</dbReference>
<dbReference type="InterPro" id="IPR013083">
    <property type="entry name" value="Znf_RING/FYVE/PHD"/>
</dbReference>
<dbReference type="Proteomes" id="UP000504637">
    <property type="component" value="Unplaced"/>
</dbReference>
<evidence type="ECO:0000256" key="4">
    <source>
        <dbReference type="PROSITE-ProRule" id="PRU00175"/>
    </source>
</evidence>